<dbReference type="InterPro" id="IPR035992">
    <property type="entry name" value="Ricin_B-like_lectins"/>
</dbReference>
<keyword evidence="9" id="KW-0961">Cell wall biogenesis/degradation</keyword>
<evidence type="ECO:0000256" key="11">
    <source>
        <dbReference type="ARBA" id="ARBA00037649"/>
    </source>
</evidence>
<evidence type="ECO:0000256" key="2">
    <source>
        <dbReference type="ARBA" id="ARBA00004236"/>
    </source>
</evidence>
<evidence type="ECO:0000256" key="1">
    <source>
        <dbReference type="ARBA" id="ARBA00000382"/>
    </source>
</evidence>
<proteinExistence type="predicted"/>
<evidence type="ECO:0000259" key="15">
    <source>
        <dbReference type="SMART" id="SM00458"/>
    </source>
</evidence>
<dbReference type="InterPro" id="IPR000772">
    <property type="entry name" value="Ricin_B_lectin"/>
</dbReference>
<evidence type="ECO:0000256" key="8">
    <source>
        <dbReference type="ARBA" id="ARBA00023277"/>
    </source>
</evidence>
<dbReference type="Proteomes" id="UP000054928">
    <property type="component" value="Unassembled WGS sequence"/>
</dbReference>
<dbReference type="Gene3D" id="2.80.10.50">
    <property type="match status" value="1"/>
</dbReference>
<reference evidence="17" key="1">
    <citation type="submission" date="2014-09" db="EMBL/GenBank/DDBJ databases">
        <authorList>
            <person name="Sharma Rahul"/>
            <person name="Thines Marco"/>
        </authorList>
    </citation>
    <scope>NUCLEOTIDE SEQUENCE [LARGE SCALE GENOMIC DNA]</scope>
</reference>
<dbReference type="GO" id="GO:0042973">
    <property type="term" value="F:glucan endo-1,3-beta-D-glucosidase activity"/>
    <property type="evidence" value="ECO:0007669"/>
    <property type="project" value="UniProtKB-EC"/>
</dbReference>
<accession>A0A0P1AMQ3</accession>
<dbReference type="GO" id="GO:0005886">
    <property type="term" value="C:plasma membrane"/>
    <property type="evidence" value="ECO:0007669"/>
    <property type="project" value="UniProtKB-SubCell"/>
</dbReference>
<keyword evidence="5" id="KW-0378">Hydrolase</keyword>
<feature type="domain" description="Ricin B lectin" evidence="15">
    <location>
        <begin position="312"/>
        <end position="438"/>
    </location>
</feature>
<dbReference type="GO" id="GO:0071555">
    <property type="term" value="P:cell wall organization"/>
    <property type="evidence" value="ECO:0007669"/>
    <property type="project" value="UniProtKB-KW"/>
</dbReference>
<name>A0A0P1AMQ3_PLAHL</name>
<dbReference type="Gene3D" id="3.20.20.80">
    <property type="entry name" value="Glycosidases"/>
    <property type="match status" value="1"/>
</dbReference>
<dbReference type="STRING" id="4781.A0A0P1AMQ3"/>
<comment type="function">
    <text evidence="11">Glucanases play a role in cell expansion during growth, in cell-cell fusion during mating, and in spore release during sporulation. This enzyme may be involved in beta-glucan degradation. Active on laminarin and lichenan.</text>
</comment>
<evidence type="ECO:0000256" key="9">
    <source>
        <dbReference type="ARBA" id="ARBA00023316"/>
    </source>
</evidence>
<feature type="chain" id="PRO_5006058788" description="glucan endo-1,3-beta-D-glucosidase" evidence="14">
    <location>
        <begin position="23"/>
        <end position="443"/>
    </location>
</feature>
<dbReference type="InterPro" id="IPR050732">
    <property type="entry name" value="Beta-glucan_modifiers"/>
</dbReference>
<dbReference type="GO" id="GO:0030246">
    <property type="term" value="F:carbohydrate binding"/>
    <property type="evidence" value="ECO:0007669"/>
    <property type="project" value="UniProtKB-KW"/>
</dbReference>
<keyword evidence="17" id="KW-1185">Reference proteome</keyword>
<keyword evidence="16" id="KW-0430">Lectin</keyword>
<organism evidence="16 17">
    <name type="scientific">Plasmopara halstedii</name>
    <name type="common">Downy mildew of sunflower</name>
    <dbReference type="NCBI Taxonomy" id="4781"/>
    <lineage>
        <taxon>Eukaryota</taxon>
        <taxon>Sar</taxon>
        <taxon>Stramenopiles</taxon>
        <taxon>Oomycota</taxon>
        <taxon>Peronosporomycetes</taxon>
        <taxon>Peronosporales</taxon>
        <taxon>Peronosporaceae</taxon>
        <taxon>Plasmopara</taxon>
    </lineage>
</organism>
<keyword evidence="14" id="KW-0732">Signal</keyword>
<evidence type="ECO:0000256" key="14">
    <source>
        <dbReference type="SAM" id="SignalP"/>
    </source>
</evidence>
<protein>
    <recommendedName>
        <fullName evidence="3">glucan endo-1,3-beta-D-glucosidase</fullName>
        <ecNumber evidence="3">3.2.1.39</ecNumber>
    </recommendedName>
    <alternativeName>
        <fullName evidence="13">Endo-1,3-beta-glucanase btgC</fullName>
    </alternativeName>
    <alternativeName>
        <fullName evidence="12">Laminarinase btgC</fullName>
    </alternativeName>
</protein>
<keyword evidence="10" id="KW-0624">Polysaccharide degradation</keyword>
<evidence type="ECO:0000256" key="5">
    <source>
        <dbReference type="ARBA" id="ARBA00022801"/>
    </source>
</evidence>
<evidence type="ECO:0000256" key="6">
    <source>
        <dbReference type="ARBA" id="ARBA00023136"/>
    </source>
</evidence>
<comment type="catalytic activity">
    <reaction evidence="1">
        <text>Hydrolysis of (1-&gt;3)-beta-D-glucosidic linkages in (1-&gt;3)-beta-D-glucans.</text>
        <dbReference type="EC" id="3.2.1.39"/>
    </reaction>
</comment>
<dbReference type="SUPFAM" id="SSF50370">
    <property type="entry name" value="Ricin B-like lectins"/>
    <property type="match status" value="1"/>
</dbReference>
<evidence type="ECO:0000256" key="4">
    <source>
        <dbReference type="ARBA" id="ARBA00022475"/>
    </source>
</evidence>
<dbReference type="EMBL" id="CCYD01000610">
    <property type="protein sequence ID" value="CEG42348.1"/>
    <property type="molecule type" value="Genomic_DNA"/>
</dbReference>
<evidence type="ECO:0000313" key="16">
    <source>
        <dbReference type="EMBL" id="CEG42348.1"/>
    </source>
</evidence>
<sequence length="443" mass="51068">MKFFLRTSAISAVFMLPHITDALNVRMYGMNYNTRKGCDWEPENIKCKSATEVQRDLYALKTVTDRVRIYSLVDCNQAEHVLPAAKNAGLQVELGIWTTASHDFLLQEKAKLAWLIDTGLYDNNVIALHVGSETIYRKEITATTAINYMNEIRDYLRSRGFQTPVTIADVIDIYYENPQLVDMVDFIAVNMFSYWEGVHVNDGTSRTLDRIRAIRVTAVNKNKVMILSEVGWSSGGYNTTTGESSPAAQAKFFSEFFQIARASNILFYWYTAFDSEWRVRNGGYDVERHFGVFREDGSMKPNFEQLQIGWMEPTVIRSSVTNMLLSTKDESIFMSAKVNDWLVKEQQTWFFDQYTQQVRSQYSDHCLDAYQPWDGGIVHPYSCIDDEKNQKWRYDKDTNKLVHATYNGMCLDVDPARNNIVQLYGCSPNNPNQQWVVLTWSDS</sequence>
<dbReference type="PROSITE" id="PS50231">
    <property type="entry name" value="RICIN_B_LECTIN"/>
    <property type="match status" value="1"/>
</dbReference>
<dbReference type="PANTHER" id="PTHR16631">
    <property type="entry name" value="GLUCAN 1,3-BETA-GLUCOSIDASE"/>
    <property type="match status" value="1"/>
</dbReference>
<dbReference type="OMA" id="WYTAFDS"/>
<dbReference type="AlphaFoldDB" id="A0A0P1AMQ3"/>
<keyword evidence="6" id="KW-0472">Membrane</keyword>
<evidence type="ECO:0000256" key="3">
    <source>
        <dbReference type="ARBA" id="ARBA00012780"/>
    </source>
</evidence>
<comment type="subcellular location">
    <subcellularLocation>
        <location evidence="2">Cell membrane</location>
    </subcellularLocation>
</comment>
<dbReference type="SUPFAM" id="SSF51445">
    <property type="entry name" value="(Trans)glycosidases"/>
    <property type="match status" value="1"/>
</dbReference>
<dbReference type="SMART" id="SM00458">
    <property type="entry name" value="RICIN"/>
    <property type="match status" value="1"/>
</dbReference>
<evidence type="ECO:0000256" key="7">
    <source>
        <dbReference type="ARBA" id="ARBA00023180"/>
    </source>
</evidence>
<dbReference type="RefSeq" id="XP_024578717.1">
    <property type="nucleotide sequence ID" value="XM_024728218.1"/>
</dbReference>
<keyword evidence="8" id="KW-0119">Carbohydrate metabolism</keyword>
<dbReference type="InterPro" id="IPR017853">
    <property type="entry name" value="GH"/>
</dbReference>
<dbReference type="EC" id="3.2.1.39" evidence="3"/>
<dbReference type="GO" id="GO:0000272">
    <property type="term" value="P:polysaccharide catabolic process"/>
    <property type="evidence" value="ECO:0007669"/>
    <property type="project" value="UniProtKB-KW"/>
</dbReference>
<keyword evidence="4" id="KW-1003">Cell membrane</keyword>
<dbReference type="GeneID" id="36407682"/>
<evidence type="ECO:0000256" key="10">
    <source>
        <dbReference type="ARBA" id="ARBA00023326"/>
    </source>
</evidence>
<keyword evidence="7" id="KW-0325">Glycoprotein</keyword>
<dbReference type="PANTHER" id="PTHR16631:SF17">
    <property type="entry name" value="GLUCAN ENDO-1,3-BETA-GLUCOSIDASE BTGC"/>
    <property type="match status" value="1"/>
</dbReference>
<evidence type="ECO:0000256" key="13">
    <source>
        <dbReference type="ARBA" id="ARBA00043078"/>
    </source>
</evidence>
<dbReference type="Pfam" id="PF00652">
    <property type="entry name" value="Ricin_B_lectin"/>
    <property type="match status" value="1"/>
</dbReference>
<dbReference type="OrthoDB" id="77201at2759"/>
<evidence type="ECO:0000256" key="12">
    <source>
        <dbReference type="ARBA" id="ARBA00042373"/>
    </source>
</evidence>
<feature type="signal peptide" evidence="14">
    <location>
        <begin position="1"/>
        <end position="22"/>
    </location>
</feature>
<evidence type="ECO:0000313" key="17">
    <source>
        <dbReference type="Proteomes" id="UP000054928"/>
    </source>
</evidence>